<evidence type="ECO:0000313" key="7">
    <source>
        <dbReference type="EMBL" id="VUZ48911.1"/>
    </source>
</evidence>
<dbReference type="GO" id="GO:0015031">
    <property type="term" value="P:protein transport"/>
    <property type="evidence" value="ECO:0007669"/>
    <property type="project" value="UniProtKB-KW"/>
</dbReference>
<comment type="similarity">
    <text evidence="1">Belongs to the NECAP family.</text>
</comment>
<dbReference type="SUPFAM" id="SSF50729">
    <property type="entry name" value="PH domain-like"/>
    <property type="match status" value="1"/>
</dbReference>
<keyword evidence="8" id="KW-1185">Reference proteome</keyword>
<dbReference type="EMBL" id="CABIJS010000321">
    <property type="protein sequence ID" value="VUZ48911.1"/>
    <property type="molecule type" value="Genomic_DNA"/>
</dbReference>
<reference evidence="7 8" key="1">
    <citation type="submission" date="2019-07" db="EMBL/GenBank/DDBJ databases">
        <authorList>
            <person name="Jastrzebski P J."/>
            <person name="Paukszto L."/>
            <person name="Jastrzebski P J."/>
        </authorList>
    </citation>
    <scope>NUCLEOTIDE SEQUENCE [LARGE SCALE GENOMIC DNA]</scope>
    <source>
        <strain evidence="7 8">WMS-il1</strain>
    </source>
</reference>
<feature type="region of interest" description="Disordered" evidence="5">
    <location>
        <begin position="260"/>
        <end position="280"/>
    </location>
</feature>
<dbReference type="GO" id="GO:0006897">
    <property type="term" value="P:endocytosis"/>
    <property type="evidence" value="ECO:0007669"/>
    <property type="project" value="UniProtKB-KW"/>
</dbReference>
<dbReference type="Pfam" id="PF07933">
    <property type="entry name" value="DUF1681"/>
    <property type="match status" value="1"/>
</dbReference>
<gene>
    <name evidence="7" type="ORF">WMSIL1_LOCUS8109</name>
</gene>
<evidence type="ECO:0000256" key="2">
    <source>
        <dbReference type="ARBA" id="ARBA00022448"/>
    </source>
</evidence>
<dbReference type="CDD" id="cd13228">
    <property type="entry name" value="PHear_NECAP"/>
    <property type="match status" value="1"/>
</dbReference>
<keyword evidence="3" id="KW-0254">Endocytosis</keyword>
<feature type="compositionally biased region" description="Low complexity" evidence="5">
    <location>
        <begin position="143"/>
        <end position="153"/>
    </location>
</feature>
<evidence type="ECO:0000256" key="4">
    <source>
        <dbReference type="ARBA" id="ARBA00022927"/>
    </source>
</evidence>
<dbReference type="Gene3D" id="2.30.29.30">
    <property type="entry name" value="Pleckstrin-homology domain (PH domain)/Phosphotyrosine-binding domain (PTB)"/>
    <property type="match status" value="1"/>
</dbReference>
<organism evidence="7 8">
    <name type="scientific">Hymenolepis diminuta</name>
    <name type="common">Rat tapeworm</name>
    <dbReference type="NCBI Taxonomy" id="6216"/>
    <lineage>
        <taxon>Eukaryota</taxon>
        <taxon>Metazoa</taxon>
        <taxon>Spiralia</taxon>
        <taxon>Lophotrochozoa</taxon>
        <taxon>Platyhelminthes</taxon>
        <taxon>Cestoda</taxon>
        <taxon>Eucestoda</taxon>
        <taxon>Cyclophyllidea</taxon>
        <taxon>Hymenolepididae</taxon>
        <taxon>Hymenolepis</taxon>
    </lineage>
</organism>
<dbReference type="GO" id="GO:0030125">
    <property type="term" value="C:clathrin vesicle coat"/>
    <property type="evidence" value="ECO:0007669"/>
    <property type="project" value="TreeGrafter"/>
</dbReference>
<dbReference type="AlphaFoldDB" id="A0A564YNQ9"/>
<dbReference type="Proteomes" id="UP000321570">
    <property type="component" value="Unassembled WGS sequence"/>
</dbReference>
<dbReference type="InterPro" id="IPR011993">
    <property type="entry name" value="PH-like_dom_sf"/>
</dbReference>
<feature type="domain" description="NECAP PHear" evidence="6">
    <location>
        <begin position="6"/>
        <end position="171"/>
    </location>
</feature>
<feature type="compositionally biased region" description="Basic and acidic residues" evidence="5">
    <location>
        <begin position="155"/>
        <end position="166"/>
    </location>
</feature>
<keyword evidence="2" id="KW-0813">Transport</keyword>
<evidence type="ECO:0000256" key="1">
    <source>
        <dbReference type="ARBA" id="ARBA00007736"/>
    </source>
</evidence>
<keyword evidence="4" id="KW-0653">Protein transport</keyword>
<accession>A0A564YNQ9</accession>
<evidence type="ECO:0000313" key="8">
    <source>
        <dbReference type="Proteomes" id="UP000321570"/>
    </source>
</evidence>
<evidence type="ECO:0000259" key="6">
    <source>
        <dbReference type="Pfam" id="PF07933"/>
    </source>
</evidence>
<dbReference type="InterPro" id="IPR012466">
    <property type="entry name" value="NECAP_PHear"/>
</dbReference>
<dbReference type="PANTHER" id="PTHR12847:SF9">
    <property type="entry name" value="NECAP-LIKE PROTEIN CG9132"/>
    <property type="match status" value="1"/>
</dbReference>
<protein>
    <recommendedName>
        <fullName evidence="6">NECAP PHear domain-containing protein</fullName>
    </recommendedName>
</protein>
<evidence type="ECO:0000256" key="3">
    <source>
        <dbReference type="ARBA" id="ARBA00022583"/>
    </source>
</evidence>
<dbReference type="FunFam" id="2.30.29.30:FF:000064">
    <property type="entry name" value="Adaptin ear-binding coat-associated protein 1"/>
    <property type="match status" value="1"/>
</dbReference>
<proteinExistence type="inferred from homology"/>
<name>A0A564YNQ9_HYMDI</name>
<feature type="region of interest" description="Disordered" evidence="5">
    <location>
        <begin position="143"/>
        <end position="220"/>
    </location>
</feature>
<dbReference type="PANTHER" id="PTHR12847">
    <property type="entry name" value="ATP-BINDING CASSETTE ABC TRANSPORTER-RELATED"/>
    <property type="match status" value="1"/>
</dbReference>
<sequence length="280" mass="30223">MDDSEYESVLLVKREVFVYTLPPRQSARGYRAADWSLDAPAWTGRLKVITRGTKNTLYIRLEDGTSGRLYAQCPVESFPSEAVEQVLDSSRYFVIRLVSDDGRSVLVGIGFAERSDAFDLNVAIQDHFKHVKQAAEAERIQAEEALSGSSASSHPKLDLGLKEGQKIRLNLNTRRSGDGEGGRNGSSSSRSRPMPSLKLGGPLGTGLIPPPPGHATTGNRNRQVLRGTVEGTPEIASSTTAAQSSSPKSNIDLLADIFQSPASQPTQTASPQNLNDFSLL</sequence>
<evidence type="ECO:0000256" key="5">
    <source>
        <dbReference type="SAM" id="MobiDB-lite"/>
    </source>
</evidence>
<feature type="compositionally biased region" description="Low complexity" evidence="5">
    <location>
        <begin position="185"/>
        <end position="200"/>
    </location>
</feature>